<dbReference type="Proteomes" id="UP000887540">
    <property type="component" value="Unplaced"/>
</dbReference>
<feature type="region of interest" description="Disordered" evidence="2">
    <location>
        <begin position="737"/>
        <end position="814"/>
    </location>
</feature>
<keyword evidence="3" id="KW-1185">Reference proteome</keyword>
<feature type="region of interest" description="Disordered" evidence="2">
    <location>
        <begin position="608"/>
        <end position="640"/>
    </location>
</feature>
<feature type="compositionally biased region" description="Low complexity" evidence="2">
    <location>
        <begin position="624"/>
        <end position="640"/>
    </location>
</feature>
<evidence type="ECO:0000256" key="2">
    <source>
        <dbReference type="SAM" id="MobiDB-lite"/>
    </source>
</evidence>
<feature type="coiled-coil region" evidence="1">
    <location>
        <begin position="341"/>
        <end position="375"/>
    </location>
</feature>
<feature type="region of interest" description="Disordered" evidence="2">
    <location>
        <begin position="291"/>
        <end position="314"/>
    </location>
</feature>
<proteinExistence type="predicted"/>
<feature type="region of interest" description="Disordered" evidence="2">
    <location>
        <begin position="847"/>
        <end position="897"/>
    </location>
</feature>
<accession>A0A914DQC9</accession>
<organism evidence="3 4">
    <name type="scientific">Acrobeloides nanus</name>
    <dbReference type="NCBI Taxonomy" id="290746"/>
    <lineage>
        <taxon>Eukaryota</taxon>
        <taxon>Metazoa</taxon>
        <taxon>Ecdysozoa</taxon>
        <taxon>Nematoda</taxon>
        <taxon>Chromadorea</taxon>
        <taxon>Rhabditida</taxon>
        <taxon>Tylenchina</taxon>
        <taxon>Cephalobomorpha</taxon>
        <taxon>Cephaloboidea</taxon>
        <taxon>Cephalobidae</taxon>
        <taxon>Acrobeloides</taxon>
    </lineage>
</organism>
<feature type="region of interest" description="Disordered" evidence="2">
    <location>
        <begin position="219"/>
        <end position="250"/>
    </location>
</feature>
<feature type="compositionally biased region" description="Polar residues" evidence="2">
    <location>
        <begin position="219"/>
        <end position="246"/>
    </location>
</feature>
<dbReference type="WBParaSite" id="ACRNAN_scaffold360.g26032.t1">
    <property type="protein sequence ID" value="ACRNAN_scaffold360.g26032.t1"/>
    <property type="gene ID" value="ACRNAN_scaffold360.g26032"/>
</dbReference>
<feature type="compositionally biased region" description="Polar residues" evidence="2">
    <location>
        <begin position="608"/>
        <end position="623"/>
    </location>
</feature>
<keyword evidence="1" id="KW-0175">Coiled coil</keyword>
<evidence type="ECO:0000256" key="1">
    <source>
        <dbReference type="SAM" id="Coils"/>
    </source>
</evidence>
<protein>
    <submittedName>
        <fullName evidence="4">BZIP domain-containing protein</fullName>
    </submittedName>
</protein>
<sequence>MSSDKNRVVLDEKRQSSFNEAFFDIKPQLLLSTPNSQQTHATTTTENLGPSTSQLNMQTSHEEYMLADVNPMSTQDQSPEVSSQHSQSNVFASPICVTPKSGQCKCFCFYCPIMDVTERIISANQLYSHNRLCLDECCKHLINQPSQHNQPNAFALNFLTSVSSPSNAMPYNQLLPPPEQQHLSPSQTHLSNSGQYFPASCNTAAYNPPMTPQYNPTYPSSSTQIGYSQSHQQTSNMPSRISNGLLNQDPGHNDPNMAMKLHPNNPVHSTSSSNCSTPMLKKVGTILSISPVQQIKKKSRGQKDPVKQNKKHREYEKKWYKKKKTIEAQTLDNSNLILEKLHEKTESNQEIQKSIQEMQKSIQGMQKDIQETQKSFQEALSLFKAYFQQNPMLSTPNSQQTHATTTAENLGLSTSQLNMQAPHGEDMLVDENPLSSQERPEVHVPDHGHPSEEFTLVASLPNAYFSSDGYSKDWDIVGVDSGDMDSSTTSLNYPVRTKSKSTLDLNQEFFLPNRPQAMDISLSNNMAQLSTNDYHIGCKYGTRTPKRQHHDFGFEYGLHKFKSTGDLTSMELPKLSWQTSISLDTFEFMRNSSTKWRLNNAQRIYTAMNPKNSSGARLPSMTTNYQSSQSSQMLNSQQSSLYSSDWQPAQDIARNQPPPYPNSQRKTICYAQRESTTFKNCCPCDLHFDLSQFEENKKIEFVQDFQCQGYDRCPHENCCALKKPRNSPKRRMISHLNSPTLWQNPDMPSTSADTGFDSSSTFDINTGMDLDSQSTFAGEATQTTPLTEEEKKKQKKRQNEKNNRDTTRKLQLEHTQEIRNLRQEFNSLNKKVDNIETLIQNMTQPNLHYTNSSTQSTPYPNNHNQNMAQPNLHYTNSSIQSTPYPNSHNQNMAQPNLHLTNNSSIQSIPYSNSYNQVYNNGPQNLTP</sequence>
<feature type="compositionally biased region" description="Polar residues" evidence="2">
    <location>
        <begin position="771"/>
        <end position="786"/>
    </location>
</feature>
<dbReference type="AlphaFoldDB" id="A0A914DQC9"/>
<evidence type="ECO:0000313" key="3">
    <source>
        <dbReference type="Proteomes" id="UP000887540"/>
    </source>
</evidence>
<evidence type="ECO:0000313" key="4">
    <source>
        <dbReference type="WBParaSite" id="ACRNAN_scaffold360.g26032.t1"/>
    </source>
</evidence>
<reference evidence="4" key="1">
    <citation type="submission" date="2022-11" db="UniProtKB">
        <authorList>
            <consortium name="WormBaseParasite"/>
        </authorList>
    </citation>
    <scope>IDENTIFICATION</scope>
</reference>
<feature type="compositionally biased region" description="Polar residues" evidence="2">
    <location>
        <begin position="737"/>
        <end position="764"/>
    </location>
</feature>
<name>A0A914DQC9_9BILA</name>
<feature type="compositionally biased region" description="Basic and acidic residues" evidence="2">
    <location>
        <begin position="788"/>
        <end position="814"/>
    </location>
</feature>
<feature type="compositionally biased region" description="Basic and acidic residues" evidence="2">
    <location>
        <begin position="301"/>
        <end position="314"/>
    </location>
</feature>